<sequence>MKWFTIILFVFFLGGCGGNREIKIALYEKRTDSNPNSIISVDIYKEFPKEYIICQKWCLSYPIISKNPHKKTLIENRYWVSVWEDGNKVKTGILLDEYNAFFKKNKEFLRKFNALEREKIWEMYLTNPHY</sequence>
<gene>
    <name evidence="1" type="ORF">LCGC14_0544340</name>
</gene>
<organism evidence="1">
    <name type="scientific">marine sediment metagenome</name>
    <dbReference type="NCBI Taxonomy" id="412755"/>
    <lineage>
        <taxon>unclassified sequences</taxon>
        <taxon>metagenomes</taxon>
        <taxon>ecological metagenomes</taxon>
    </lineage>
</organism>
<accession>A0A0F9SA79</accession>
<dbReference type="PROSITE" id="PS51257">
    <property type="entry name" value="PROKAR_LIPOPROTEIN"/>
    <property type="match status" value="1"/>
</dbReference>
<dbReference type="AlphaFoldDB" id="A0A0F9SA79"/>
<reference evidence="1" key="1">
    <citation type="journal article" date="2015" name="Nature">
        <title>Complex archaea that bridge the gap between prokaryotes and eukaryotes.</title>
        <authorList>
            <person name="Spang A."/>
            <person name="Saw J.H."/>
            <person name="Jorgensen S.L."/>
            <person name="Zaremba-Niedzwiedzka K."/>
            <person name="Martijn J."/>
            <person name="Lind A.E."/>
            <person name="van Eijk R."/>
            <person name="Schleper C."/>
            <person name="Guy L."/>
            <person name="Ettema T.J."/>
        </authorList>
    </citation>
    <scope>NUCLEOTIDE SEQUENCE</scope>
</reference>
<dbReference type="EMBL" id="LAZR01000734">
    <property type="protein sequence ID" value="KKN59207.1"/>
    <property type="molecule type" value="Genomic_DNA"/>
</dbReference>
<comment type="caution">
    <text evidence="1">The sequence shown here is derived from an EMBL/GenBank/DDBJ whole genome shotgun (WGS) entry which is preliminary data.</text>
</comment>
<proteinExistence type="predicted"/>
<protein>
    <recommendedName>
        <fullName evidence="2">Lipoprotein</fullName>
    </recommendedName>
</protein>
<name>A0A0F9SA79_9ZZZZ</name>
<evidence type="ECO:0008006" key="2">
    <source>
        <dbReference type="Google" id="ProtNLM"/>
    </source>
</evidence>
<evidence type="ECO:0000313" key="1">
    <source>
        <dbReference type="EMBL" id="KKN59207.1"/>
    </source>
</evidence>